<comment type="caution">
    <text evidence="1">The sequence shown here is derived from an EMBL/GenBank/DDBJ whole genome shotgun (WGS) entry which is preliminary data.</text>
</comment>
<dbReference type="EMBL" id="JAHXZI010000012">
    <property type="protein sequence ID" value="MBW6436708.1"/>
    <property type="molecule type" value="Genomic_DNA"/>
</dbReference>
<gene>
    <name evidence="1" type="ORF">KZ829_23480</name>
</gene>
<organism evidence="1 2">
    <name type="scientific">Actinoplanes hulinensis</name>
    <dbReference type="NCBI Taxonomy" id="1144547"/>
    <lineage>
        <taxon>Bacteria</taxon>
        <taxon>Bacillati</taxon>
        <taxon>Actinomycetota</taxon>
        <taxon>Actinomycetes</taxon>
        <taxon>Micromonosporales</taxon>
        <taxon>Micromonosporaceae</taxon>
        <taxon>Actinoplanes</taxon>
    </lineage>
</organism>
<protein>
    <submittedName>
        <fullName evidence="1">Uncharacterized protein</fullName>
    </submittedName>
</protein>
<reference evidence="1 2" key="1">
    <citation type="journal article" date="2013" name="Antonie Van Leeuwenhoek">
        <title>Actinoplanes hulinensis sp. nov., a novel actinomycete isolated from soybean root (Glycine max (L.) Merr).</title>
        <authorList>
            <person name="Shen Y."/>
            <person name="Liu C."/>
            <person name="Wang X."/>
            <person name="Zhao J."/>
            <person name="Jia F."/>
            <person name="Zhang Y."/>
            <person name="Wang L."/>
            <person name="Yang D."/>
            <person name="Xiang W."/>
        </authorList>
    </citation>
    <scope>NUCLEOTIDE SEQUENCE [LARGE SCALE GENOMIC DNA]</scope>
    <source>
        <strain evidence="1 2">NEAU-M9</strain>
    </source>
</reference>
<name>A0ABS7B6N4_9ACTN</name>
<dbReference type="Pfam" id="PF19698">
    <property type="entry name" value="DUF6197"/>
    <property type="match status" value="1"/>
</dbReference>
<evidence type="ECO:0000313" key="1">
    <source>
        <dbReference type="EMBL" id="MBW6436708.1"/>
    </source>
</evidence>
<sequence length="174" mass="19197">MNRTQNPTGPAADTTTDVVVTPALTLRGAADYLELRGWTQRYYYGKARPFPPACATGALGMAADGTVTNHSLWYGPASGGDAHRAWRYLLGYLAEHGETTSFSEPGLTSVADWNDQDDQTAENVIATLRAAADEYDWQHASEDDVETYADSCTWAETWPTREGFLAWLKWRAGR</sequence>
<dbReference type="InterPro" id="IPR045677">
    <property type="entry name" value="DUF6197"/>
</dbReference>
<proteinExistence type="predicted"/>
<evidence type="ECO:0000313" key="2">
    <source>
        <dbReference type="Proteomes" id="UP001519863"/>
    </source>
</evidence>
<dbReference type="RefSeq" id="WP_220146071.1">
    <property type="nucleotide sequence ID" value="NZ_JAHXZI010000012.1"/>
</dbReference>
<accession>A0ABS7B6N4</accession>
<dbReference type="Proteomes" id="UP001519863">
    <property type="component" value="Unassembled WGS sequence"/>
</dbReference>
<keyword evidence="2" id="KW-1185">Reference proteome</keyword>